<gene>
    <name evidence="4" type="ORF">HOO65_050529</name>
</gene>
<dbReference type="InterPro" id="IPR036397">
    <property type="entry name" value="RNaseH_sf"/>
</dbReference>
<evidence type="ECO:0000259" key="3">
    <source>
        <dbReference type="Pfam" id="PF24626"/>
    </source>
</evidence>
<sequence>MGVIKGHTFAALMRIAKRKGETSTKVFTASIEDINKALKGKPDTPPAKIRERLPPQYADLWDAFAHSDEELPPHRPRLDAKIDLQGEKELPWCPLYQMSRDELPIPAMAGNLNGLHDTPTRKMHRSTGNGATERANQEDQIFLRTKIALDQQDWAKWIPAAQIAINNRQQPRRHGVSPFFLAHGYNIAPVQVHNEASKSAEGSKIADVKAIKTKLQELTEWAQVVTADTQQSMERQANKHRTAAPMSRLGQEVWLKLKNMKLGRPNHKLDWLNAKYKVMKQIAPMVYELDVPKGIHPTFHVDLLRPAREDPWPGQNEDSDKTTPLFNEKGEEVWLVDEILCAYGKRKKRVVWIKWKGFETPTCEPIDNVIGDNLEALHTWEAKWGLITKYDGPKETYLTPTGRLKSKWRKKEVVEKDNDIAV</sequence>
<comment type="caution">
    <text evidence="4">The sequence shown here is derived from an EMBL/GenBank/DDBJ whole genome shotgun (WGS) entry which is preliminary data.</text>
</comment>
<accession>A0ABR4MGK4</accession>
<keyword evidence="5" id="KW-1185">Reference proteome</keyword>
<comment type="subunit">
    <text evidence="1">Component of the NuA4 histone acetyltransferase complex.</text>
</comment>
<evidence type="ECO:0000313" key="4">
    <source>
        <dbReference type="EMBL" id="KAL2887408.1"/>
    </source>
</evidence>
<evidence type="ECO:0000256" key="1">
    <source>
        <dbReference type="ARBA" id="ARBA00011353"/>
    </source>
</evidence>
<reference evidence="4 5" key="1">
    <citation type="submission" date="2020-05" db="EMBL/GenBank/DDBJ databases">
        <title>Ceratocystis lukuohia genome.</title>
        <authorList>
            <person name="Harrington T.C."/>
            <person name="Kim K."/>
            <person name="Mayers C.G."/>
        </authorList>
    </citation>
    <scope>NUCLEOTIDE SEQUENCE [LARGE SCALE GENOMIC DNA]</scope>
    <source>
        <strain evidence="4 5">C4212</strain>
    </source>
</reference>
<dbReference type="Gene3D" id="3.30.420.10">
    <property type="entry name" value="Ribonuclease H-like superfamily/Ribonuclease H"/>
    <property type="match status" value="1"/>
</dbReference>
<proteinExistence type="predicted"/>
<dbReference type="Proteomes" id="UP001610728">
    <property type="component" value="Unassembled WGS sequence"/>
</dbReference>
<evidence type="ECO:0000256" key="2">
    <source>
        <dbReference type="SAM" id="MobiDB-lite"/>
    </source>
</evidence>
<organism evidence="4 5">
    <name type="scientific">Ceratocystis lukuohia</name>
    <dbReference type="NCBI Taxonomy" id="2019550"/>
    <lineage>
        <taxon>Eukaryota</taxon>
        <taxon>Fungi</taxon>
        <taxon>Dikarya</taxon>
        <taxon>Ascomycota</taxon>
        <taxon>Pezizomycotina</taxon>
        <taxon>Sordariomycetes</taxon>
        <taxon>Hypocreomycetidae</taxon>
        <taxon>Microascales</taxon>
        <taxon>Ceratocystidaceae</taxon>
        <taxon>Ceratocystis</taxon>
    </lineage>
</organism>
<dbReference type="SUPFAM" id="SSF54160">
    <property type="entry name" value="Chromo domain-like"/>
    <property type="match status" value="1"/>
</dbReference>
<dbReference type="InterPro" id="IPR016197">
    <property type="entry name" value="Chromo-like_dom_sf"/>
</dbReference>
<dbReference type="InterPro" id="IPR056924">
    <property type="entry name" value="SH3_Tf2-1"/>
</dbReference>
<dbReference type="Pfam" id="PF24626">
    <property type="entry name" value="SH3_Tf2-1"/>
    <property type="match status" value="1"/>
</dbReference>
<dbReference type="EMBL" id="JABSNW010000005">
    <property type="protein sequence ID" value="KAL2887408.1"/>
    <property type="molecule type" value="Genomic_DNA"/>
</dbReference>
<name>A0ABR4MGK4_9PEZI</name>
<evidence type="ECO:0000313" key="5">
    <source>
        <dbReference type="Proteomes" id="UP001610728"/>
    </source>
</evidence>
<dbReference type="GeneID" id="98119141"/>
<protein>
    <submittedName>
        <fullName evidence="4">Retrovirus polyprotein</fullName>
    </submittedName>
</protein>
<feature type="region of interest" description="Disordered" evidence="2">
    <location>
        <begin position="113"/>
        <end position="134"/>
    </location>
</feature>
<dbReference type="RefSeq" id="XP_070858588.1">
    <property type="nucleotide sequence ID" value="XM_071003315.1"/>
</dbReference>
<feature type="domain" description="Tf2-1-like SH3-like" evidence="3">
    <location>
        <begin position="250"/>
        <end position="307"/>
    </location>
</feature>